<name>A0AAF0WSX4_DAUCS</name>
<reference evidence="5" key="1">
    <citation type="journal article" date="2016" name="Nat. Genet.">
        <title>A high-quality carrot genome assembly provides new insights into carotenoid accumulation and asterid genome evolution.</title>
        <authorList>
            <person name="Iorizzo M."/>
            <person name="Ellison S."/>
            <person name="Senalik D."/>
            <person name="Zeng P."/>
            <person name="Satapoomin P."/>
            <person name="Huang J."/>
            <person name="Bowman M."/>
            <person name="Iovene M."/>
            <person name="Sanseverino W."/>
            <person name="Cavagnaro P."/>
            <person name="Yildiz M."/>
            <person name="Macko-Podgorni A."/>
            <person name="Moranska E."/>
            <person name="Grzebelus E."/>
            <person name="Grzebelus D."/>
            <person name="Ashrafi H."/>
            <person name="Zheng Z."/>
            <person name="Cheng S."/>
            <person name="Spooner D."/>
            <person name="Van Deynze A."/>
            <person name="Simon P."/>
        </authorList>
    </citation>
    <scope>NUCLEOTIDE SEQUENCE</scope>
    <source>
        <tissue evidence="5">Leaf</tissue>
    </source>
</reference>
<dbReference type="PANTHER" id="PTHR47165:SF4">
    <property type="entry name" value="OS03G0429900 PROTEIN"/>
    <property type="match status" value="1"/>
</dbReference>
<evidence type="ECO:0008006" key="7">
    <source>
        <dbReference type="Google" id="ProtNLM"/>
    </source>
</evidence>
<organism evidence="5 6">
    <name type="scientific">Daucus carota subsp. sativus</name>
    <name type="common">Carrot</name>
    <dbReference type="NCBI Taxonomy" id="79200"/>
    <lineage>
        <taxon>Eukaryota</taxon>
        <taxon>Viridiplantae</taxon>
        <taxon>Streptophyta</taxon>
        <taxon>Embryophyta</taxon>
        <taxon>Tracheophyta</taxon>
        <taxon>Spermatophyta</taxon>
        <taxon>Magnoliopsida</taxon>
        <taxon>eudicotyledons</taxon>
        <taxon>Gunneridae</taxon>
        <taxon>Pentapetalae</taxon>
        <taxon>asterids</taxon>
        <taxon>campanulids</taxon>
        <taxon>Apiales</taxon>
        <taxon>Apiaceae</taxon>
        <taxon>Apioideae</taxon>
        <taxon>Scandiceae</taxon>
        <taxon>Daucinae</taxon>
        <taxon>Daucus</taxon>
        <taxon>Daucus sect. Daucus</taxon>
    </lineage>
</organism>
<proteinExistence type="predicted"/>
<feature type="domain" description="Replication protein A OB" evidence="4">
    <location>
        <begin position="572"/>
        <end position="670"/>
    </location>
</feature>
<dbReference type="InterPro" id="IPR003871">
    <property type="entry name" value="RFA1B/D_OB_1st"/>
</dbReference>
<dbReference type="PANTHER" id="PTHR47165">
    <property type="entry name" value="OS03G0429900 PROTEIN"/>
    <property type="match status" value="1"/>
</dbReference>
<dbReference type="Proteomes" id="UP000077755">
    <property type="component" value="Chromosome 4"/>
</dbReference>
<dbReference type="SUPFAM" id="SSF50249">
    <property type="entry name" value="Nucleic acid-binding proteins"/>
    <property type="match status" value="7"/>
</dbReference>
<keyword evidence="6" id="KW-1185">Reference proteome</keyword>
<feature type="domain" description="Replication protein A 70 kDa DNA-binding subunit B/D first OB fold" evidence="3">
    <location>
        <begin position="17"/>
        <end position="122"/>
    </location>
</feature>
<evidence type="ECO:0000259" key="3">
    <source>
        <dbReference type="Pfam" id="PF02721"/>
    </source>
</evidence>
<accession>A0AAF0WSX4</accession>
<dbReference type="GO" id="GO:0003677">
    <property type="term" value="F:DNA binding"/>
    <property type="evidence" value="ECO:0007669"/>
    <property type="project" value="UniProtKB-KW"/>
</dbReference>
<evidence type="ECO:0000313" key="5">
    <source>
        <dbReference type="EMBL" id="WOG95450.1"/>
    </source>
</evidence>
<dbReference type="Pfam" id="PF02721">
    <property type="entry name" value="DUF223"/>
    <property type="match status" value="2"/>
</dbReference>
<protein>
    <recommendedName>
        <fullName evidence="7">Replication protein A OB domain-containing protein</fullName>
    </recommendedName>
</protein>
<evidence type="ECO:0000256" key="2">
    <source>
        <dbReference type="SAM" id="MobiDB-lite"/>
    </source>
</evidence>
<feature type="domain" description="Replication protein A 70 kDa DNA-binding subunit B/D first OB fold" evidence="3">
    <location>
        <begin position="892"/>
        <end position="994"/>
    </location>
</feature>
<evidence type="ECO:0000313" key="6">
    <source>
        <dbReference type="Proteomes" id="UP000077755"/>
    </source>
</evidence>
<dbReference type="Gene3D" id="2.40.50.140">
    <property type="entry name" value="Nucleic acid-binding proteins"/>
    <property type="match status" value="8"/>
</dbReference>
<gene>
    <name evidence="5" type="ORF">DCAR_0414769</name>
</gene>
<evidence type="ECO:0000259" key="4">
    <source>
        <dbReference type="Pfam" id="PF16900"/>
    </source>
</evidence>
<dbReference type="AlphaFoldDB" id="A0AAF0WSX4"/>
<dbReference type="EMBL" id="CP093346">
    <property type="protein sequence ID" value="WOG95450.1"/>
    <property type="molecule type" value="Genomic_DNA"/>
</dbReference>
<dbReference type="Pfam" id="PF16900">
    <property type="entry name" value="REPA_OB_2"/>
    <property type="match status" value="1"/>
</dbReference>
<feature type="region of interest" description="Disordered" evidence="2">
    <location>
        <begin position="400"/>
        <end position="421"/>
    </location>
</feature>
<keyword evidence="1" id="KW-0238">DNA-binding</keyword>
<dbReference type="CDD" id="cd04481">
    <property type="entry name" value="RPA1_DBD_B_like"/>
    <property type="match status" value="1"/>
</dbReference>
<sequence>MSEKTTSSFIMNDLSPYSPIDTVDTTTYDWKLRVRVQSFWKSLSREKQEFWGVNMLLIDDSNGRVHAFANSKYCGDLLKEIKEGEIYVISNFKVKDYLGDEKYRAVRSKKHIFFTPHTLFKKATDVGLPIELYAFDLFHYDAIEKLADDNRFLIDMAGKVINVQDLIKIKKNDEEKTLFKFQISNGSSTVHVTFFDQFGELAEKDFGNADRRNLYVIISCAKVGRYEGLPHLSNYPATRVYINPKHYCINELKRRWKCTGCDLELELEHGKFICSRPNGCGRIIPYPDKRFRLCTLCSDESGSVAIIFPDHEITKLIDKTVIDLHADCSDEAEEEKFPEILNMFLKQKYTINLSINLENVEKGSTVFHAKEILQAQEKGDSFDPNSATVVEIGDISLVNESGTEQNANETPNTEKSTNMKTRPRNISESLAFNPTDASVSPLVKKIKVEKQVKTMASNHYTAVEKLKPGVDQYKIKVRVIRLWRGATKSGEEFKSFNVIVIDQKEFQFIRFVGRVYSIKNFDVQIYKQTEKFRVLRNATQLVFNQDTICQQLADDGVTIPANAFDFYDHSQLEELSKQTTYLADVVGIIKDYDNIRDLTNRHGQSQRQAKFYITDGNSNISVTFWDNFGQNFDKLMKSGLEKPVIIIISGCRVGKWNGEIDISNNTATTVYLNYKHHSVVTLRKLLTNPEFAKKALGKPKVKSMAMATVKELENLGKDDIEGFFMAHVKITKIDETFSWFYNACTSCDMEVTVGNPCPICEACNRYVPYPQKKFKIHVVAEDQTGQMPVVLRDREVRAITGRRASDFADQIFSVQAFPGCVLGITDKEYSIVIQIREANVLNKFKYYWATNICRGFVKLPAEADEGASSSRAPTSQLRFKENIHTNMAEIPYQMISNLRPQITTAWRLKVRVTRIWQAITQQGDTVGINCIFVDELGGRIRAWIAAANMNQLQGLITEGETYNVHNFVVRQYGAMQTERCFENDFFIQLYHMTNIFVAEDVDYIQRHVFQFTNLSAIIDAARESNFLIDVVGVLQQVQPMTSYRNKYNQLKNSIQFTINDMNVKARMIQGEVKLTNYPATRFFINLHHEAVEDLRDALSVNRLNGTDWQIGVSIDVRK</sequence>
<dbReference type="InterPro" id="IPR031657">
    <property type="entry name" value="REPA_OB_2"/>
</dbReference>
<reference evidence="5" key="2">
    <citation type="submission" date="2022-03" db="EMBL/GenBank/DDBJ databases">
        <title>Draft title - Genomic analysis of global carrot germplasm unveils the trajectory of domestication and the origin of high carotenoid orange carrot.</title>
        <authorList>
            <person name="Iorizzo M."/>
            <person name="Ellison S."/>
            <person name="Senalik D."/>
            <person name="Macko-Podgorni A."/>
            <person name="Grzebelus D."/>
            <person name="Bostan H."/>
            <person name="Rolling W."/>
            <person name="Curaba J."/>
            <person name="Simon P."/>
        </authorList>
    </citation>
    <scope>NUCLEOTIDE SEQUENCE</scope>
    <source>
        <tissue evidence="5">Leaf</tissue>
    </source>
</reference>
<dbReference type="InterPro" id="IPR012340">
    <property type="entry name" value="NA-bd_OB-fold"/>
</dbReference>
<evidence type="ECO:0000256" key="1">
    <source>
        <dbReference type="ARBA" id="ARBA00023125"/>
    </source>
</evidence>